<dbReference type="STRING" id="908615.SAMN05421540_104249"/>
<proteinExistence type="predicted"/>
<evidence type="ECO:0008006" key="4">
    <source>
        <dbReference type="Google" id="ProtNLM"/>
    </source>
</evidence>
<organism evidence="2 3">
    <name type="scientific">Psychroflexus halocasei</name>
    <dbReference type="NCBI Taxonomy" id="908615"/>
    <lineage>
        <taxon>Bacteria</taxon>
        <taxon>Pseudomonadati</taxon>
        <taxon>Bacteroidota</taxon>
        <taxon>Flavobacteriia</taxon>
        <taxon>Flavobacteriales</taxon>
        <taxon>Flavobacteriaceae</taxon>
        <taxon>Psychroflexus</taxon>
    </lineage>
</organism>
<evidence type="ECO:0000256" key="1">
    <source>
        <dbReference type="SAM" id="SignalP"/>
    </source>
</evidence>
<dbReference type="AlphaFoldDB" id="A0A1H3ZZ58"/>
<keyword evidence="3" id="KW-1185">Reference proteome</keyword>
<dbReference type="Proteomes" id="UP000198820">
    <property type="component" value="Unassembled WGS sequence"/>
</dbReference>
<evidence type="ECO:0000313" key="3">
    <source>
        <dbReference type="Proteomes" id="UP000198820"/>
    </source>
</evidence>
<protein>
    <recommendedName>
        <fullName evidence="4">Lipoprotein</fullName>
    </recommendedName>
</protein>
<reference evidence="2 3" key="1">
    <citation type="submission" date="2016-10" db="EMBL/GenBank/DDBJ databases">
        <authorList>
            <person name="de Groot N.N."/>
        </authorList>
    </citation>
    <scope>NUCLEOTIDE SEQUENCE [LARGE SCALE GENOMIC DNA]</scope>
    <source>
        <strain evidence="2 3">DSM 23581</strain>
    </source>
</reference>
<dbReference type="EMBL" id="FNQF01000004">
    <property type="protein sequence ID" value="SEA28562.1"/>
    <property type="molecule type" value="Genomic_DNA"/>
</dbReference>
<name>A0A1H3ZZ58_9FLAO</name>
<gene>
    <name evidence="2" type="ORF">SAMN05421540_104249</name>
</gene>
<dbReference type="RefSeq" id="WP_093242091.1">
    <property type="nucleotide sequence ID" value="NZ_FNQF01000004.1"/>
</dbReference>
<keyword evidence="1" id="KW-0732">Signal</keyword>
<accession>A0A1H3ZZ58</accession>
<feature type="chain" id="PRO_5011524612" description="Lipoprotein" evidence="1">
    <location>
        <begin position="20"/>
        <end position="150"/>
    </location>
</feature>
<feature type="signal peptide" evidence="1">
    <location>
        <begin position="1"/>
        <end position="19"/>
    </location>
</feature>
<sequence length="150" mass="17140">MKLKTLILFALIFALQACVTDDQCIDYTIDLTSLEEEYNCENTKNQLDINLSDENIIINNQDDYNELVSGNCQPEIDFNKYDLVIGKKNLSNGNDSIHYELIKNCTNGNLHLKVFFYQNDTSVAPSLTYHALIPKMSDQQILNIEIIIVD</sequence>
<evidence type="ECO:0000313" key="2">
    <source>
        <dbReference type="EMBL" id="SEA28562.1"/>
    </source>
</evidence>
<dbReference type="PROSITE" id="PS51257">
    <property type="entry name" value="PROKAR_LIPOPROTEIN"/>
    <property type="match status" value="1"/>
</dbReference>